<protein>
    <submittedName>
        <fullName evidence="1">Uncharacterized protein</fullName>
    </submittedName>
</protein>
<dbReference type="Proteomes" id="UP000886824">
    <property type="component" value="Unassembled WGS sequence"/>
</dbReference>
<name>A0A9D1Z602_9FIRM</name>
<dbReference type="AlphaFoldDB" id="A0A9D1Z602"/>
<proteinExistence type="predicted"/>
<reference evidence="1" key="1">
    <citation type="journal article" date="2021" name="PeerJ">
        <title>Extensive microbial diversity within the chicken gut microbiome revealed by metagenomics and culture.</title>
        <authorList>
            <person name="Gilroy R."/>
            <person name="Ravi A."/>
            <person name="Getino M."/>
            <person name="Pursley I."/>
            <person name="Horton D.L."/>
            <person name="Alikhan N.F."/>
            <person name="Baker D."/>
            <person name="Gharbi K."/>
            <person name="Hall N."/>
            <person name="Watson M."/>
            <person name="Adriaenssens E.M."/>
            <person name="Foster-Nyarko E."/>
            <person name="Jarju S."/>
            <person name="Secka A."/>
            <person name="Antonio M."/>
            <person name="Oren A."/>
            <person name="Chaudhuri R.R."/>
            <person name="La Ragione R."/>
            <person name="Hildebrand F."/>
            <person name="Pallen M.J."/>
        </authorList>
    </citation>
    <scope>NUCLEOTIDE SEQUENCE</scope>
    <source>
        <strain evidence="1">CHK33-7979</strain>
    </source>
</reference>
<gene>
    <name evidence="1" type="ORF">H9826_07930</name>
</gene>
<sequence length="98" mass="12035">MIGIDIEFYDIEFLDGYFSGTLFLFDRDQRIILDFGYDVEFKILTLQNCKKTVYNSLFEYYTSEEIADFRREYDAHIKLRIREYLLLNYGYREPNDEY</sequence>
<dbReference type="EMBL" id="DXCX01000083">
    <property type="protein sequence ID" value="HIY73885.1"/>
    <property type="molecule type" value="Genomic_DNA"/>
</dbReference>
<comment type="caution">
    <text evidence="1">The sequence shown here is derived from an EMBL/GenBank/DDBJ whole genome shotgun (WGS) entry which is preliminary data.</text>
</comment>
<reference evidence="1" key="2">
    <citation type="submission" date="2021-04" db="EMBL/GenBank/DDBJ databases">
        <authorList>
            <person name="Gilroy R."/>
        </authorList>
    </citation>
    <scope>NUCLEOTIDE SEQUENCE</scope>
    <source>
        <strain evidence="1">CHK33-7979</strain>
    </source>
</reference>
<accession>A0A9D1Z602</accession>
<organism evidence="1 2">
    <name type="scientific">Candidatus Intestinimonas merdavium</name>
    <dbReference type="NCBI Taxonomy" id="2838622"/>
    <lineage>
        <taxon>Bacteria</taxon>
        <taxon>Bacillati</taxon>
        <taxon>Bacillota</taxon>
        <taxon>Clostridia</taxon>
        <taxon>Eubacteriales</taxon>
        <taxon>Intestinimonas</taxon>
    </lineage>
</organism>
<evidence type="ECO:0000313" key="1">
    <source>
        <dbReference type="EMBL" id="HIY73885.1"/>
    </source>
</evidence>
<evidence type="ECO:0000313" key="2">
    <source>
        <dbReference type="Proteomes" id="UP000886824"/>
    </source>
</evidence>